<dbReference type="PROSITE" id="PS50250">
    <property type="entry name" value="PCI"/>
    <property type="match status" value="1"/>
</dbReference>
<reference evidence="3 4" key="1">
    <citation type="submission" date="2014-12" db="EMBL/GenBank/DDBJ databases">
        <authorList>
            <person name="Neuveglise Cecile"/>
        </authorList>
    </citation>
    <scope>NUCLEOTIDE SEQUENCE [LARGE SCALE GENOMIC DNA]</scope>
    <source>
        <strain evidence="3 4">CBS 12615</strain>
    </source>
</reference>
<sequence>MNSSPFCGAVLVERAAFNRQDDHLAKKASEYLASLHNQNGAVTRLSQQSFSISKTTTTEEIVVTRLIAHDYTEALAILENDAQLGFSRKLELIVQVLIFCRKWKPIDELCNRLNAFAESQNRNYTLMDEKSHITTRLLLCVAYYLQGRFLDCLKCFLTVIEEYPVVMEQLKDENLDPFCTHSELVTIISISLIVAIPLDNYEDVAQLEDLEVFYQVAGPLTRWLKLLIDTSYCKFLQEWSALDPVYASSFFIAQKWPAAQRTLRDKIYLFYLRISNVIEIPYLSKTLCIKQDIVHDEIVMLIEELELNFVVKGLLVQSQERYDVQNLAKDLFHSGQLLQDKLDLLKVRNENLRSEVQDFMKDNSIGEQRSKSPQINLFEDEADNYISDGENDRSS</sequence>
<dbReference type="AlphaFoldDB" id="A0A0C7MK12"/>
<feature type="coiled-coil region" evidence="1">
    <location>
        <begin position="335"/>
        <end position="362"/>
    </location>
</feature>
<accession>A0A0C7MK12</accession>
<dbReference type="GeneID" id="34683466"/>
<organism evidence="3 4">
    <name type="scientific">Lachancea lanzarotensis</name>
    <dbReference type="NCBI Taxonomy" id="1245769"/>
    <lineage>
        <taxon>Eukaryota</taxon>
        <taxon>Fungi</taxon>
        <taxon>Dikarya</taxon>
        <taxon>Ascomycota</taxon>
        <taxon>Saccharomycotina</taxon>
        <taxon>Saccharomycetes</taxon>
        <taxon>Saccharomycetales</taxon>
        <taxon>Saccharomycetaceae</taxon>
        <taxon>Lachancea</taxon>
    </lineage>
</organism>
<dbReference type="Proteomes" id="UP000054304">
    <property type="component" value="Unassembled WGS sequence"/>
</dbReference>
<proteinExistence type="predicted"/>
<keyword evidence="1" id="KW-0175">Coiled coil</keyword>
<evidence type="ECO:0000313" key="3">
    <source>
        <dbReference type="EMBL" id="CEP60093.1"/>
    </source>
</evidence>
<evidence type="ECO:0000256" key="1">
    <source>
        <dbReference type="SAM" id="Coils"/>
    </source>
</evidence>
<evidence type="ECO:0000313" key="4">
    <source>
        <dbReference type="Proteomes" id="UP000054304"/>
    </source>
</evidence>
<dbReference type="EMBL" id="LN736360">
    <property type="protein sequence ID" value="CEP60093.1"/>
    <property type="molecule type" value="Genomic_DNA"/>
</dbReference>
<dbReference type="InterPro" id="IPR000717">
    <property type="entry name" value="PCI_dom"/>
</dbReference>
<name>A0A0C7MK12_9SACH</name>
<dbReference type="STRING" id="1245769.A0A0C7MK12"/>
<gene>
    <name evidence="3" type="ORF">LALA0_S01e02894g</name>
</gene>
<keyword evidence="4" id="KW-1185">Reference proteome</keyword>
<protein>
    <submittedName>
        <fullName evidence="3">LALA0S01e02894g1_1</fullName>
    </submittedName>
</protein>
<feature type="domain" description="PCI" evidence="2">
    <location>
        <begin position="159"/>
        <end position="329"/>
    </location>
</feature>
<dbReference type="RefSeq" id="XP_022626338.1">
    <property type="nucleotide sequence ID" value="XM_022774219.1"/>
</dbReference>
<dbReference type="OrthoDB" id="4033625at2759"/>
<evidence type="ECO:0000259" key="2">
    <source>
        <dbReference type="PROSITE" id="PS50250"/>
    </source>
</evidence>
<dbReference type="HOGENOM" id="CLU_051217_0_0_1"/>